<evidence type="ECO:0000256" key="1">
    <source>
        <dbReference type="SAM" id="MobiDB-lite"/>
    </source>
</evidence>
<dbReference type="Proteomes" id="UP001369086">
    <property type="component" value="Unassembled WGS sequence"/>
</dbReference>
<gene>
    <name evidence="2" type="ORF">HHUSO_G14298</name>
</gene>
<organism evidence="2 3">
    <name type="scientific">Huso huso</name>
    <name type="common">Beluga</name>
    <name type="synonym">Acipenser huso</name>
    <dbReference type="NCBI Taxonomy" id="61971"/>
    <lineage>
        <taxon>Eukaryota</taxon>
        <taxon>Metazoa</taxon>
        <taxon>Chordata</taxon>
        <taxon>Craniata</taxon>
        <taxon>Vertebrata</taxon>
        <taxon>Euteleostomi</taxon>
        <taxon>Actinopterygii</taxon>
        <taxon>Chondrostei</taxon>
        <taxon>Acipenseriformes</taxon>
        <taxon>Acipenseridae</taxon>
        <taxon>Huso</taxon>
    </lineage>
</organism>
<dbReference type="EMBL" id="JAHFZB010000012">
    <property type="protein sequence ID" value="KAK6482933.1"/>
    <property type="molecule type" value="Genomic_DNA"/>
</dbReference>
<protein>
    <submittedName>
        <fullName evidence="2">Uncharacterized protein</fullName>
    </submittedName>
</protein>
<evidence type="ECO:0000313" key="3">
    <source>
        <dbReference type="Proteomes" id="UP001369086"/>
    </source>
</evidence>
<keyword evidence="3" id="KW-1185">Reference proteome</keyword>
<feature type="region of interest" description="Disordered" evidence="1">
    <location>
        <begin position="1"/>
        <end position="72"/>
    </location>
</feature>
<name>A0ABR0ZDP3_HUSHU</name>
<feature type="compositionally biased region" description="Basic and acidic residues" evidence="1">
    <location>
        <begin position="35"/>
        <end position="55"/>
    </location>
</feature>
<sequence>MYFNVRSGHWKTTRAVSPPQGSESWDEEPGLSVHQRCESWDKEPGLSVHHGEARAGIKNPGCQSTTGKRELG</sequence>
<proteinExistence type="predicted"/>
<evidence type="ECO:0000313" key="2">
    <source>
        <dbReference type="EMBL" id="KAK6482933.1"/>
    </source>
</evidence>
<comment type="caution">
    <text evidence="2">The sequence shown here is derived from an EMBL/GenBank/DDBJ whole genome shotgun (WGS) entry which is preliminary data.</text>
</comment>
<accession>A0ABR0ZDP3</accession>
<reference evidence="2 3" key="1">
    <citation type="submission" date="2021-05" db="EMBL/GenBank/DDBJ databases">
        <authorList>
            <person name="Zahm M."/>
            <person name="Klopp C."/>
            <person name="Cabau C."/>
            <person name="Kuhl H."/>
            <person name="Suciu R."/>
            <person name="Ciorpac M."/>
            <person name="Holostenco D."/>
            <person name="Gessner J."/>
            <person name="Wuertz S."/>
            <person name="Hohne C."/>
            <person name="Stock M."/>
            <person name="Gislard M."/>
            <person name="Lluch J."/>
            <person name="Milhes M."/>
            <person name="Lampietro C."/>
            <person name="Lopez Roques C."/>
            <person name="Donnadieu C."/>
            <person name="Du K."/>
            <person name="Schartl M."/>
            <person name="Guiguen Y."/>
        </authorList>
    </citation>
    <scope>NUCLEOTIDE SEQUENCE [LARGE SCALE GENOMIC DNA]</scope>
    <source>
        <strain evidence="2">Hh-F2</strain>
        <tissue evidence="2">Blood</tissue>
    </source>
</reference>